<dbReference type="InterPro" id="IPR007129">
    <property type="entry name" value="Ubiqinol_cyt_c_chaperone_CPB3"/>
</dbReference>
<dbReference type="Pfam" id="PF03981">
    <property type="entry name" value="Ubiq_cyt_C_chap"/>
    <property type="match status" value="1"/>
</dbReference>
<comment type="similarity">
    <text evidence="2">Belongs to the UPF0174 family.</text>
</comment>
<dbReference type="Proteomes" id="UP000264310">
    <property type="component" value="Unassembled WGS sequence"/>
</dbReference>
<organism evidence="4 5">
    <name type="scientific">Fulvimarina endophytica</name>
    <dbReference type="NCBI Taxonomy" id="2293836"/>
    <lineage>
        <taxon>Bacteria</taxon>
        <taxon>Pseudomonadati</taxon>
        <taxon>Pseudomonadota</taxon>
        <taxon>Alphaproteobacteria</taxon>
        <taxon>Hyphomicrobiales</taxon>
        <taxon>Aurantimonadaceae</taxon>
        <taxon>Fulvimarina</taxon>
    </lineage>
</organism>
<keyword evidence="5" id="KW-1185">Reference proteome</keyword>
<feature type="domain" description="Ubiquinol-cytochrome c chaperone" evidence="3">
    <location>
        <begin position="34"/>
        <end position="172"/>
    </location>
</feature>
<proteinExistence type="inferred from homology"/>
<comment type="similarity">
    <text evidence="1">Belongs to the CBP3 family.</text>
</comment>
<dbReference type="PANTHER" id="PTHR12184:SF1">
    <property type="entry name" value="UBIQUINOL-CYTOCHROME-C REDUCTASE COMPLEX ASSEMBLY FACTOR 1"/>
    <property type="match status" value="1"/>
</dbReference>
<comment type="caution">
    <text evidence="4">The sequence shown here is derived from an EMBL/GenBank/DDBJ whole genome shotgun (WGS) entry which is preliminary data.</text>
</comment>
<dbReference type="PIRSF" id="PIRSF032079">
    <property type="entry name" value="UCP032079"/>
    <property type="match status" value="1"/>
</dbReference>
<evidence type="ECO:0000313" key="4">
    <source>
        <dbReference type="EMBL" id="RFC65134.1"/>
    </source>
</evidence>
<reference evidence="4 5" key="1">
    <citation type="submission" date="2018-08" db="EMBL/GenBank/DDBJ databases">
        <title>Fulvimarina sp. 85, whole genome shotgun sequence.</title>
        <authorList>
            <person name="Tuo L."/>
        </authorList>
    </citation>
    <scope>NUCLEOTIDE SEQUENCE [LARGE SCALE GENOMIC DNA]</scope>
    <source>
        <strain evidence="4 5">85</strain>
    </source>
</reference>
<dbReference type="RefSeq" id="WP_116682031.1">
    <property type="nucleotide sequence ID" value="NZ_QURL01000002.1"/>
</dbReference>
<gene>
    <name evidence="4" type="ORF">DYI37_04590</name>
</gene>
<evidence type="ECO:0000256" key="2">
    <source>
        <dbReference type="ARBA" id="ARBA00006436"/>
    </source>
</evidence>
<evidence type="ECO:0000256" key="1">
    <source>
        <dbReference type="ARBA" id="ARBA00006407"/>
    </source>
</evidence>
<dbReference type="InterPro" id="IPR021150">
    <property type="entry name" value="Ubiq_cyt_c_chap"/>
</dbReference>
<dbReference type="AlphaFoldDB" id="A0A371X7T4"/>
<dbReference type="InterPro" id="IPR014569">
    <property type="entry name" value="Ubq_cyt-c_CBP3-rel"/>
</dbReference>
<protein>
    <recommendedName>
        <fullName evidence="3">Ubiquinol-cytochrome c chaperone domain-containing protein</fullName>
    </recommendedName>
</protein>
<evidence type="ECO:0000313" key="5">
    <source>
        <dbReference type="Proteomes" id="UP000264310"/>
    </source>
</evidence>
<dbReference type="PANTHER" id="PTHR12184">
    <property type="entry name" value="UBIQUINOL-CYTOCHROME C REDUCTASE COMPLEX ASSEMBLY FACTOR 1 FAMILY MEMBER"/>
    <property type="match status" value="1"/>
</dbReference>
<dbReference type="OrthoDB" id="7158889at2"/>
<evidence type="ECO:0000259" key="3">
    <source>
        <dbReference type="Pfam" id="PF03981"/>
    </source>
</evidence>
<dbReference type="EMBL" id="QURL01000002">
    <property type="protein sequence ID" value="RFC65134.1"/>
    <property type="molecule type" value="Genomic_DNA"/>
</dbReference>
<name>A0A371X7T4_9HYPH</name>
<sequence length="179" mass="20211">MFSQWRERRRHNRRIIDELYAAIVGRARRPVLFEACGIPDTVMGRFEALSLQMFLFLRRCRGSEALKPVAQDVVDRFIADMDDTLRQIGIGDQSVPKRMRKLAGQFYERVDAYDKAFASEDAPAAIARAFPGRALQADADADGEEARMLAREAIAEDERLAGISPDAILIGQLERETQP</sequence>
<accession>A0A371X7T4</accession>